<gene>
    <name evidence="1" type="ORF">C0V70_03685</name>
</gene>
<dbReference type="EMBL" id="CP025704">
    <property type="protein sequence ID" value="AUN97224.1"/>
    <property type="molecule type" value="Genomic_DNA"/>
</dbReference>
<dbReference type="Proteomes" id="UP000235584">
    <property type="component" value="Chromosome"/>
</dbReference>
<name>A0A2K9NR46_BACTC</name>
<dbReference type="KEGG" id="bsto:C0V70_03685"/>
<keyword evidence="2" id="KW-1185">Reference proteome</keyword>
<dbReference type="RefSeq" id="WP_102242519.1">
    <property type="nucleotide sequence ID" value="NZ_CP025704.1"/>
</dbReference>
<dbReference type="AlphaFoldDB" id="A0A2K9NR46"/>
<sequence>MKLTKFVIPMMMTALLLGQNLKAAEEVTLPVITKPAILDEGTQRVLSQDQIAELLPWAKDSKLFLTDALNDLDSIPMSLKVERLLQSIKQVVQDSGSKNSELFMRYILNRGLAVNDILSKEVDMEAIGSIDAQFRILRQTVEMAIKYYDIDMTIINKKSAAPFKDFGVEYFNFLTNLNNSIFDASAQYNIQRTALEFLQWDLYRDLNNKSFAPQIVKINNNLKFFPVKKMKDSESIALIRQMKKVTVGMELGIRKEERSNEDTYKRPVGSASTETRIDDNLKIGDSVLVGGYPGSIVAVRADGAIMVKRSVGDIVTTSTSAIAYVKGCVDGFCVGEQILDGGYDSVITGVKKNKEIMVYRSGWSYSESRTSASLGKKDGCNNEKFCVGQSVIDSSGYPVTITGIRKDNKLFVFQKGWSYSEIRDSSSLGRTSGCAGRNVCVKDAVYLSNGQLATVTGIVNATTVRVIVSGWGYSELRTVDSLGLTK</sequence>
<reference evidence="1 2" key="1">
    <citation type="submission" date="2018-01" db="EMBL/GenBank/DDBJ databases">
        <title>Complete genome sequence of Bacteriovorax stolpii DSM12778.</title>
        <authorList>
            <person name="Tang B."/>
            <person name="Chang J."/>
        </authorList>
    </citation>
    <scope>NUCLEOTIDE SEQUENCE [LARGE SCALE GENOMIC DNA]</scope>
    <source>
        <strain evidence="1 2">DSM 12778</strain>
    </source>
</reference>
<accession>A0A2K9NR46</accession>
<organism evidence="1 2">
    <name type="scientific">Bacteriovorax stolpii</name>
    <name type="common">Bdellovibrio stolpii</name>
    <dbReference type="NCBI Taxonomy" id="960"/>
    <lineage>
        <taxon>Bacteria</taxon>
        <taxon>Pseudomonadati</taxon>
        <taxon>Bdellovibrionota</taxon>
        <taxon>Bacteriovoracia</taxon>
        <taxon>Bacteriovoracales</taxon>
        <taxon>Bacteriovoracaceae</taxon>
        <taxon>Bacteriovorax</taxon>
    </lineage>
</organism>
<evidence type="ECO:0000313" key="2">
    <source>
        <dbReference type="Proteomes" id="UP000235584"/>
    </source>
</evidence>
<protein>
    <submittedName>
        <fullName evidence="1">Uncharacterized protein</fullName>
    </submittedName>
</protein>
<evidence type="ECO:0000313" key="1">
    <source>
        <dbReference type="EMBL" id="AUN97224.1"/>
    </source>
</evidence>
<proteinExistence type="predicted"/>